<evidence type="ECO:0000313" key="2">
    <source>
        <dbReference type="Proteomes" id="UP000240989"/>
    </source>
</evidence>
<proteinExistence type="predicted"/>
<organism evidence="1 2">
    <name type="scientific">Photobacterium angustum</name>
    <dbReference type="NCBI Taxonomy" id="661"/>
    <lineage>
        <taxon>Bacteria</taxon>
        <taxon>Pseudomonadati</taxon>
        <taxon>Pseudomonadota</taxon>
        <taxon>Gammaproteobacteria</taxon>
        <taxon>Vibrionales</taxon>
        <taxon>Vibrionaceae</taxon>
        <taxon>Photobacterium</taxon>
    </lineage>
</organism>
<keyword evidence="2" id="KW-1185">Reference proteome</keyword>
<dbReference type="EMBL" id="PYOU01000032">
    <property type="protein sequence ID" value="PSX01658.1"/>
    <property type="molecule type" value="Genomic_DNA"/>
</dbReference>
<name>A0ABX5GXY8_PHOAN</name>
<evidence type="ECO:0000313" key="1">
    <source>
        <dbReference type="EMBL" id="PSX01658.1"/>
    </source>
</evidence>
<sequence length="123" mass="14285">MSKINKVNNQRLKTITFFLLDAQLVDNVVLSQMPMKIDVSFEINELWTKKNVIKNCLMLSNLLIQKLEKLFKKHENFSFTVNLMRPDLTGNKNRIFTALLDILVKDSQTNKDYTIASSVTFKT</sequence>
<reference evidence="1 2" key="1">
    <citation type="submission" date="2018-01" db="EMBL/GenBank/DDBJ databases">
        <title>Whole genome sequencing of Histamine producing bacteria.</title>
        <authorList>
            <person name="Butler K."/>
        </authorList>
    </citation>
    <scope>NUCLEOTIDE SEQUENCE [LARGE SCALE GENOMIC DNA]</scope>
    <source>
        <strain evidence="1 2">A6-1</strain>
    </source>
</reference>
<dbReference type="RefSeq" id="WP_107188029.1">
    <property type="nucleotide sequence ID" value="NZ_PYOU01000032.1"/>
</dbReference>
<accession>A0ABX5GXY8</accession>
<gene>
    <name evidence="1" type="ORF">C0W27_21970</name>
</gene>
<protein>
    <submittedName>
        <fullName evidence="1">Uncharacterized protein</fullName>
    </submittedName>
</protein>
<comment type="caution">
    <text evidence="1">The sequence shown here is derived from an EMBL/GenBank/DDBJ whole genome shotgun (WGS) entry which is preliminary data.</text>
</comment>
<dbReference type="Proteomes" id="UP000240989">
    <property type="component" value="Unassembled WGS sequence"/>
</dbReference>